<dbReference type="OrthoDB" id="618894at2"/>
<name>A0A6L3VE85_9ACTN</name>
<keyword evidence="1" id="KW-0732">Signal</keyword>
<dbReference type="AlphaFoldDB" id="A0A6L3VE85"/>
<proteinExistence type="predicted"/>
<comment type="caution">
    <text evidence="2">The sequence shown here is derived from an EMBL/GenBank/DDBJ whole genome shotgun (WGS) entry which is preliminary data.</text>
</comment>
<accession>A0A6L3VE85</accession>
<feature type="signal peptide" evidence="1">
    <location>
        <begin position="1"/>
        <end position="31"/>
    </location>
</feature>
<reference evidence="2 3" key="1">
    <citation type="submission" date="2019-09" db="EMBL/GenBank/DDBJ databases">
        <title>Actinomadura physcomitrii sp. nov., a novel actinomycete isolated from moss [Physcomitrium sphaericum (Ludw) Fuernr].</title>
        <authorList>
            <person name="Liu C."/>
            <person name="Zhuang X."/>
        </authorList>
    </citation>
    <scope>NUCLEOTIDE SEQUENCE [LARGE SCALE GENOMIC DNA]</scope>
    <source>
        <strain evidence="2 3">CYP1-1B</strain>
    </source>
</reference>
<evidence type="ECO:0000313" key="2">
    <source>
        <dbReference type="EMBL" id="KAB2362868.1"/>
    </source>
</evidence>
<protein>
    <recommendedName>
        <fullName evidence="4">Secreted protein</fullName>
    </recommendedName>
</protein>
<feature type="chain" id="PRO_5027083275" description="Secreted protein" evidence="1">
    <location>
        <begin position="32"/>
        <end position="472"/>
    </location>
</feature>
<keyword evidence="3" id="KW-1185">Reference proteome</keyword>
<evidence type="ECO:0000256" key="1">
    <source>
        <dbReference type="SAM" id="SignalP"/>
    </source>
</evidence>
<organism evidence="2 3">
    <name type="scientific">Actinomadura montaniterrae</name>
    <dbReference type="NCBI Taxonomy" id="1803903"/>
    <lineage>
        <taxon>Bacteria</taxon>
        <taxon>Bacillati</taxon>
        <taxon>Actinomycetota</taxon>
        <taxon>Actinomycetes</taxon>
        <taxon>Streptosporangiales</taxon>
        <taxon>Thermomonosporaceae</taxon>
        <taxon>Actinomadura</taxon>
    </lineage>
</organism>
<sequence>MKRHLRALARACAATAVAAAGLTAVAGPAHADDPPTPSLDNYYMRPAWNQAELQDRVKQLDAQLPKLGVQNILAEAPRQGGTANGKACNAKAIDGTTGRQPDVTYSFCWDTADSAASGNYEWTPQGVTTVADAQDDKYWGSAQPVVTTWYQQQHGATVGEKCKYKKDGVWVEQNCVKGVRISIIDPNTGKYAHVLLVYPFVNASGNASYMSLRTTQDSDHGSLHAGGIAWYGNYLYVADTARGLRVFDMRYIFDLKSAGDKADITDKTKIGRQDGKFYSHGYRYVMPEVAAYTNTVPRTATGKYECRNGSSPNTSFVSLDRSGNDHLVTGEFCDAAKSDTNGRVATWPLNGDNGQPDLNATCVSNLPGHAEIPCWHADTAYAMPADGIQGAARYDGKWFMNQSRGETSAGVLIQAAQPDGKTGLLRSLAPPHFTAIGPEDLSYWPGSDAGRSGLWTLTEHYGKRMVYVTPKP</sequence>
<evidence type="ECO:0008006" key="4">
    <source>
        <dbReference type="Google" id="ProtNLM"/>
    </source>
</evidence>
<dbReference type="EMBL" id="WBMR01000262">
    <property type="protein sequence ID" value="KAB2362868.1"/>
    <property type="molecule type" value="Genomic_DNA"/>
</dbReference>
<evidence type="ECO:0000313" key="3">
    <source>
        <dbReference type="Proteomes" id="UP000483004"/>
    </source>
</evidence>
<dbReference type="RefSeq" id="WP_151546257.1">
    <property type="nucleotide sequence ID" value="NZ_WBMR01000262.1"/>
</dbReference>
<dbReference type="Proteomes" id="UP000483004">
    <property type="component" value="Unassembled WGS sequence"/>
</dbReference>
<gene>
    <name evidence="2" type="ORF">F9B16_44225</name>
</gene>